<keyword evidence="8" id="KW-1185">Reference proteome</keyword>
<evidence type="ECO:0000313" key="8">
    <source>
        <dbReference type="Proteomes" id="UP001321475"/>
    </source>
</evidence>
<dbReference type="InterPro" id="IPR036428">
    <property type="entry name" value="PCD_sf"/>
</dbReference>
<dbReference type="EC" id="4.2.1.96" evidence="3"/>
<evidence type="ECO:0000313" key="7">
    <source>
        <dbReference type="EMBL" id="BDZ43630.1"/>
    </source>
</evidence>
<dbReference type="Proteomes" id="UP001321475">
    <property type="component" value="Chromosome"/>
</dbReference>
<evidence type="ECO:0000256" key="1">
    <source>
        <dbReference type="ARBA" id="ARBA00001554"/>
    </source>
</evidence>
<comment type="catalytic activity">
    <reaction evidence="1">
        <text>(4aS,6R)-4a-hydroxy-L-erythro-5,6,7,8-tetrahydrobiopterin = (6R)-L-erythro-6,7-dihydrobiopterin + H2O</text>
        <dbReference type="Rhea" id="RHEA:11920"/>
        <dbReference type="ChEBI" id="CHEBI:15377"/>
        <dbReference type="ChEBI" id="CHEBI:15642"/>
        <dbReference type="ChEBI" id="CHEBI:43120"/>
        <dbReference type="EC" id="4.2.1.96"/>
    </reaction>
</comment>
<dbReference type="Pfam" id="PF18029">
    <property type="entry name" value="Glyoxalase_6"/>
    <property type="match status" value="1"/>
</dbReference>
<accession>A0ABN6XFW3</accession>
<evidence type="ECO:0000256" key="4">
    <source>
        <dbReference type="ARBA" id="ARBA00021735"/>
    </source>
</evidence>
<evidence type="ECO:0000256" key="2">
    <source>
        <dbReference type="ARBA" id="ARBA00006472"/>
    </source>
</evidence>
<gene>
    <name evidence="7" type="ORF">GCM10025865_29290</name>
</gene>
<dbReference type="SUPFAM" id="SSF55248">
    <property type="entry name" value="PCD-like"/>
    <property type="match status" value="1"/>
</dbReference>
<proteinExistence type="inferred from homology"/>
<evidence type="ECO:0000256" key="3">
    <source>
        <dbReference type="ARBA" id="ARBA00013252"/>
    </source>
</evidence>
<dbReference type="Gene3D" id="3.10.180.10">
    <property type="entry name" value="2,3-Dihydroxybiphenyl 1,2-Dioxygenase, domain 1"/>
    <property type="match status" value="1"/>
</dbReference>
<dbReference type="InterPro" id="IPR001533">
    <property type="entry name" value="Pterin_deHydtase"/>
</dbReference>
<sequence length="230" mass="24060">MLKGDQIAAAGLTEWRKLAQGLHARYGVEGFNAGARFVAAVADAGDELGHHPRVSMGRTYVDLKLSSDDAVYREDDGTEHVVEWVTQQDVDLARRITEIAAAHGLVAQPGSVSVIELGLDARSATVAPVWAALLTGQAESQGHGSPSDEIRDATGRVPNLWFGDLDEDAAARQRFHVEVYVAPEVAEARIAAAVAAGGTVVDDSDAPGLTVVADQDGNTGVVCVDVSAVP</sequence>
<protein>
    <recommendedName>
        <fullName evidence="4">Putative pterin-4-alpha-carbinolamine dehydratase</fullName>
        <ecNumber evidence="3">4.2.1.96</ecNumber>
    </recommendedName>
</protein>
<feature type="domain" description="Glyoxalase-like" evidence="6">
    <location>
        <begin position="122"/>
        <end position="219"/>
    </location>
</feature>
<dbReference type="Gene3D" id="3.30.1360.20">
    <property type="entry name" value="Transcriptional coactivator/pterin dehydratase"/>
    <property type="match status" value="1"/>
</dbReference>
<evidence type="ECO:0000259" key="6">
    <source>
        <dbReference type="Pfam" id="PF18029"/>
    </source>
</evidence>
<name>A0ABN6XFW3_9CELL</name>
<dbReference type="Pfam" id="PF01329">
    <property type="entry name" value="Pterin_4a"/>
    <property type="match status" value="1"/>
</dbReference>
<dbReference type="EMBL" id="AP027729">
    <property type="protein sequence ID" value="BDZ43630.1"/>
    <property type="molecule type" value="Genomic_DNA"/>
</dbReference>
<reference evidence="8" key="1">
    <citation type="journal article" date="2019" name="Int. J. Syst. Evol. Microbiol.">
        <title>The Global Catalogue of Microorganisms (GCM) 10K type strain sequencing project: providing services to taxonomists for standard genome sequencing and annotation.</title>
        <authorList>
            <consortium name="The Broad Institute Genomics Platform"/>
            <consortium name="The Broad Institute Genome Sequencing Center for Infectious Disease"/>
            <person name="Wu L."/>
            <person name="Ma J."/>
        </authorList>
    </citation>
    <scope>NUCLEOTIDE SEQUENCE [LARGE SCALE GENOMIC DNA]</scope>
    <source>
        <strain evidence="8">NBRC 108565</strain>
    </source>
</reference>
<evidence type="ECO:0000256" key="5">
    <source>
        <dbReference type="ARBA" id="ARBA00023239"/>
    </source>
</evidence>
<comment type="similarity">
    <text evidence="2">Belongs to the pterin-4-alpha-carbinolamine dehydratase family.</text>
</comment>
<dbReference type="InterPro" id="IPR029068">
    <property type="entry name" value="Glyas_Bleomycin-R_OHBP_Dase"/>
</dbReference>
<keyword evidence="5" id="KW-0456">Lyase</keyword>
<organism evidence="7 8">
    <name type="scientific">Paraoerskovia sediminicola</name>
    <dbReference type="NCBI Taxonomy" id="1138587"/>
    <lineage>
        <taxon>Bacteria</taxon>
        <taxon>Bacillati</taxon>
        <taxon>Actinomycetota</taxon>
        <taxon>Actinomycetes</taxon>
        <taxon>Micrococcales</taxon>
        <taxon>Cellulomonadaceae</taxon>
        <taxon>Paraoerskovia</taxon>
    </lineage>
</organism>
<dbReference type="InterPro" id="IPR041581">
    <property type="entry name" value="Glyoxalase_6"/>
</dbReference>